<evidence type="ECO:0000313" key="1">
    <source>
        <dbReference type="EMBL" id="KAJ3831092.1"/>
    </source>
</evidence>
<evidence type="ECO:0000313" key="2">
    <source>
        <dbReference type="Proteomes" id="UP001163846"/>
    </source>
</evidence>
<comment type="caution">
    <text evidence="1">The sequence shown here is derived from an EMBL/GenBank/DDBJ whole genome shotgun (WGS) entry which is preliminary data.</text>
</comment>
<name>A0AA38U984_9AGAR</name>
<dbReference type="EMBL" id="MU807817">
    <property type="protein sequence ID" value="KAJ3831092.1"/>
    <property type="molecule type" value="Genomic_DNA"/>
</dbReference>
<proteinExistence type="predicted"/>
<sequence>MQTGHALRQMFAMILLFCNPQSPGNLWNRFRDSICDDLEHRLRLIGRTDISITDVYDYGLY</sequence>
<protein>
    <submittedName>
        <fullName evidence="1">Uncharacterized protein</fullName>
    </submittedName>
</protein>
<reference evidence="1" key="1">
    <citation type="submission" date="2022-08" db="EMBL/GenBank/DDBJ databases">
        <authorList>
            <consortium name="DOE Joint Genome Institute"/>
            <person name="Min B."/>
            <person name="Riley R."/>
            <person name="Sierra-Patev S."/>
            <person name="Naranjo-Ortiz M."/>
            <person name="Looney B."/>
            <person name="Konkel Z."/>
            <person name="Slot J.C."/>
            <person name="Sakamoto Y."/>
            <person name="Steenwyk J.L."/>
            <person name="Rokas A."/>
            <person name="Carro J."/>
            <person name="Camarero S."/>
            <person name="Ferreira P."/>
            <person name="Molpeceres G."/>
            <person name="Ruiz-Duenas F.J."/>
            <person name="Serrano A."/>
            <person name="Henrissat B."/>
            <person name="Drula E."/>
            <person name="Hughes K.W."/>
            <person name="Mata J.L."/>
            <person name="Ishikawa N.K."/>
            <person name="Vargas-Isla R."/>
            <person name="Ushijima S."/>
            <person name="Smith C.A."/>
            <person name="Ahrendt S."/>
            <person name="Andreopoulos W."/>
            <person name="He G."/>
            <person name="Labutti K."/>
            <person name="Lipzen A."/>
            <person name="Ng V."/>
            <person name="Sandor L."/>
            <person name="Barry K."/>
            <person name="Martinez A.T."/>
            <person name="Xiao Y."/>
            <person name="Gibbons J.G."/>
            <person name="Terashima K."/>
            <person name="Hibbett D.S."/>
            <person name="Grigoriev I.V."/>
        </authorList>
    </citation>
    <scope>NUCLEOTIDE SEQUENCE</scope>
    <source>
        <strain evidence="1">TFB9207</strain>
    </source>
</reference>
<organism evidence="1 2">
    <name type="scientific">Lentinula raphanica</name>
    <dbReference type="NCBI Taxonomy" id="153919"/>
    <lineage>
        <taxon>Eukaryota</taxon>
        <taxon>Fungi</taxon>
        <taxon>Dikarya</taxon>
        <taxon>Basidiomycota</taxon>
        <taxon>Agaricomycotina</taxon>
        <taxon>Agaricomycetes</taxon>
        <taxon>Agaricomycetidae</taxon>
        <taxon>Agaricales</taxon>
        <taxon>Marasmiineae</taxon>
        <taxon>Omphalotaceae</taxon>
        <taxon>Lentinula</taxon>
    </lineage>
</organism>
<gene>
    <name evidence="1" type="ORF">F5878DRAFT_506888</name>
</gene>
<dbReference type="AlphaFoldDB" id="A0AA38U984"/>
<dbReference type="Proteomes" id="UP001163846">
    <property type="component" value="Unassembled WGS sequence"/>
</dbReference>
<feature type="non-terminal residue" evidence="1">
    <location>
        <position position="61"/>
    </location>
</feature>
<accession>A0AA38U984</accession>
<keyword evidence="2" id="KW-1185">Reference proteome</keyword>